<dbReference type="SUPFAM" id="SSF51695">
    <property type="entry name" value="PLC-like phosphodiesterases"/>
    <property type="match status" value="1"/>
</dbReference>
<proteinExistence type="predicted"/>
<dbReference type="KEGG" id="lby:Lbys_0677"/>
<sequence length="256" mass="29887">MKPILFILWFLSFDQPWIVAHRGGHQYAPENSLEAIEEAIQHKADIVELDVRRSRDGVFFLMHDSSLKRTTGMDKKAEELTWTELQKLNLLHNGKLTSHKIPSFEEALLRAGNRIVIDIDFKVAGMDARRDAYQLIEKTKMESQVLFFLYDYKEMFEMHPWNRKIKIMPRVYKEEDLEEVVASGLTDIVHVDPSFKNSALLRSDKMKGYRIWINTLGAVDQKGVTDVKAYRDFVSDFSFANVFQTDFPLQLRQALR</sequence>
<dbReference type="Proteomes" id="UP000007435">
    <property type="component" value="Chromosome"/>
</dbReference>
<dbReference type="InterPro" id="IPR017946">
    <property type="entry name" value="PLC-like_Pdiesterase_TIM-brl"/>
</dbReference>
<dbReference type="STRING" id="649349.Lbys_0677"/>
<dbReference type="GO" id="GO:0006580">
    <property type="term" value="P:ethanolamine metabolic process"/>
    <property type="evidence" value="ECO:0007669"/>
    <property type="project" value="TreeGrafter"/>
</dbReference>
<protein>
    <submittedName>
        <fullName evidence="2">Glycerophosphoryl diester phosphodiesterase</fullName>
    </submittedName>
</protein>
<name>E4RZA0_LEAB4</name>
<evidence type="ECO:0000259" key="1">
    <source>
        <dbReference type="PROSITE" id="PS51704"/>
    </source>
</evidence>
<dbReference type="CDD" id="cd08566">
    <property type="entry name" value="GDPD_AtGDE_like"/>
    <property type="match status" value="1"/>
</dbReference>
<evidence type="ECO:0000313" key="2">
    <source>
        <dbReference type="EMBL" id="ADQ16439.1"/>
    </source>
</evidence>
<dbReference type="HOGENOM" id="CLU_030006_9_1_10"/>
<dbReference type="AlphaFoldDB" id="E4RZA0"/>
<reference evidence="2 3" key="2">
    <citation type="journal article" date="2011" name="Stand. Genomic Sci.">
        <title>Complete genome sequence of Leadbetterella byssophila type strain (4M15).</title>
        <authorList>
            <person name="Abt B."/>
            <person name="Teshima H."/>
            <person name="Lucas S."/>
            <person name="Lapidus A."/>
            <person name="Del Rio T.G."/>
            <person name="Nolan M."/>
            <person name="Tice H."/>
            <person name="Cheng J.F."/>
            <person name="Pitluck S."/>
            <person name="Liolios K."/>
            <person name="Pagani I."/>
            <person name="Ivanova N."/>
            <person name="Mavromatis K."/>
            <person name="Pati A."/>
            <person name="Tapia R."/>
            <person name="Han C."/>
            <person name="Goodwin L."/>
            <person name="Chen A."/>
            <person name="Palaniappan K."/>
            <person name="Land M."/>
            <person name="Hauser L."/>
            <person name="Chang Y.J."/>
            <person name="Jeffries C.D."/>
            <person name="Rohde M."/>
            <person name="Goker M."/>
            <person name="Tindall B.J."/>
            <person name="Detter J.C."/>
            <person name="Woyke T."/>
            <person name="Bristow J."/>
            <person name="Eisen J.A."/>
            <person name="Markowitz V."/>
            <person name="Hugenholtz P."/>
            <person name="Klenk H.P."/>
            <person name="Kyrpides N.C."/>
        </authorList>
    </citation>
    <scope>NUCLEOTIDE SEQUENCE [LARGE SCALE GENOMIC DNA]</scope>
    <source>
        <strain evidence="3">DSM 17132 / JCM 16389 / KACC 11308 / NBRC 106382 / 4M15</strain>
    </source>
</reference>
<reference key="1">
    <citation type="submission" date="2010-11" db="EMBL/GenBank/DDBJ databases">
        <title>The complete genome of Leadbetterella byssophila DSM 17132.</title>
        <authorList>
            <consortium name="US DOE Joint Genome Institute (JGI-PGF)"/>
            <person name="Lucas S."/>
            <person name="Copeland A."/>
            <person name="Lapidus A."/>
            <person name="Glavina del Rio T."/>
            <person name="Dalin E."/>
            <person name="Tice H."/>
            <person name="Bruce D."/>
            <person name="Goodwin L."/>
            <person name="Pitluck S."/>
            <person name="Kyrpides N."/>
            <person name="Mavromatis K."/>
            <person name="Ivanova N."/>
            <person name="Teshima H."/>
            <person name="Brettin T."/>
            <person name="Detter J.C."/>
            <person name="Han C."/>
            <person name="Tapia R."/>
            <person name="Land M."/>
            <person name="Hauser L."/>
            <person name="Markowitz V."/>
            <person name="Cheng J.-F."/>
            <person name="Hugenholtz P."/>
            <person name="Woyke T."/>
            <person name="Wu D."/>
            <person name="Tindall B."/>
            <person name="Pomrenke H.G."/>
            <person name="Brambilla E."/>
            <person name="Klenk H.-P."/>
            <person name="Eisen J.A."/>
        </authorList>
    </citation>
    <scope>NUCLEOTIDE SEQUENCE [LARGE SCALE GENOMIC DNA]</scope>
    <source>
        <strain>DSM 17132</strain>
    </source>
</reference>
<dbReference type="Gene3D" id="3.20.20.190">
    <property type="entry name" value="Phosphatidylinositol (PI) phosphodiesterase"/>
    <property type="match status" value="1"/>
</dbReference>
<dbReference type="PANTHER" id="PTHR46320:SF1">
    <property type="entry name" value="GLYCEROPHOSPHODIESTER PHOSPHODIESTERASE 1"/>
    <property type="match status" value="1"/>
</dbReference>
<dbReference type="RefSeq" id="WP_013407491.1">
    <property type="nucleotide sequence ID" value="NC_014655.1"/>
</dbReference>
<keyword evidence="3" id="KW-1185">Reference proteome</keyword>
<dbReference type="GO" id="GO:0070291">
    <property type="term" value="P:N-acylethanolamine metabolic process"/>
    <property type="evidence" value="ECO:0007669"/>
    <property type="project" value="TreeGrafter"/>
</dbReference>
<evidence type="ECO:0000313" key="3">
    <source>
        <dbReference type="Proteomes" id="UP000007435"/>
    </source>
</evidence>
<dbReference type="eggNOG" id="COG0584">
    <property type="taxonomic scope" value="Bacteria"/>
</dbReference>
<dbReference type="GO" id="GO:0008889">
    <property type="term" value="F:glycerophosphodiester phosphodiesterase activity"/>
    <property type="evidence" value="ECO:0007669"/>
    <property type="project" value="TreeGrafter"/>
</dbReference>
<feature type="domain" description="GP-PDE" evidence="1">
    <location>
        <begin position="16"/>
        <end position="255"/>
    </location>
</feature>
<gene>
    <name evidence="2" type="ordered locus">Lbys_0677</name>
</gene>
<dbReference type="PROSITE" id="PS51704">
    <property type="entry name" value="GP_PDE"/>
    <property type="match status" value="1"/>
</dbReference>
<organism evidence="2 3">
    <name type="scientific">Leadbetterella byssophila (strain DSM 17132 / JCM 16389 / KACC 11308 / NBRC 106382 / 4M15)</name>
    <dbReference type="NCBI Taxonomy" id="649349"/>
    <lineage>
        <taxon>Bacteria</taxon>
        <taxon>Pseudomonadati</taxon>
        <taxon>Bacteroidota</taxon>
        <taxon>Cytophagia</taxon>
        <taxon>Cytophagales</taxon>
        <taxon>Leadbetterellaceae</taxon>
        <taxon>Leadbetterella</taxon>
    </lineage>
</organism>
<dbReference type="EMBL" id="CP002305">
    <property type="protein sequence ID" value="ADQ16439.1"/>
    <property type="molecule type" value="Genomic_DNA"/>
</dbReference>
<accession>E4RZA0</accession>
<dbReference type="InterPro" id="IPR030395">
    <property type="entry name" value="GP_PDE_dom"/>
</dbReference>
<dbReference type="GO" id="GO:0006644">
    <property type="term" value="P:phospholipid metabolic process"/>
    <property type="evidence" value="ECO:0007669"/>
    <property type="project" value="TreeGrafter"/>
</dbReference>
<dbReference type="GO" id="GO:0005886">
    <property type="term" value="C:plasma membrane"/>
    <property type="evidence" value="ECO:0007669"/>
    <property type="project" value="TreeGrafter"/>
</dbReference>
<dbReference type="PANTHER" id="PTHR46320">
    <property type="entry name" value="GLYCEROPHOSPHODIESTER PHOSPHODIESTERASE 1"/>
    <property type="match status" value="1"/>
</dbReference>
<dbReference type="Pfam" id="PF03009">
    <property type="entry name" value="GDPD"/>
    <property type="match status" value="1"/>
</dbReference>